<organism evidence="7 8">
    <name type="scientific">Chitinophaga lutea</name>
    <dbReference type="NCBI Taxonomy" id="2488634"/>
    <lineage>
        <taxon>Bacteria</taxon>
        <taxon>Pseudomonadati</taxon>
        <taxon>Bacteroidota</taxon>
        <taxon>Chitinophagia</taxon>
        <taxon>Chitinophagales</taxon>
        <taxon>Chitinophagaceae</taxon>
        <taxon>Chitinophaga</taxon>
    </lineage>
</organism>
<evidence type="ECO:0000256" key="2">
    <source>
        <dbReference type="ARBA" id="ARBA00023136"/>
    </source>
</evidence>
<dbReference type="CDD" id="cd07185">
    <property type="entry name" value="OmpA_C-like"/>
    <property type="match status" value="1"/>
</dbReference>
<dbReference type="Proteomes" id="UP000278351">
    <property type="component" value="Unassembled WGS sequence"/>
</dbReference>
<evidence type="ECO:0000259" key="6">
    <source>
        <dbReference type="PROSITE" id="PS51123"/>
    </source>
</evidence>
<keyword evidence="2 4" id="KW-0472">Membrane</keyword>
<dbReference type="PANTHER" id="PTHR30329">
    <property type="entry name" value="STATOR ELEMENT OF FLAGELLAR MOTOR COMPLEX"/>
    <property type="match status" value="1"/>
</dbReference>
<dbReference type="InterPro" id="IPR006665">
    <property type="entry name" value="OmpA-like"/>
</dbReference>
<evidence type="ECO:0000256" key="4">
    <source>
        <dbReference type="PROSITE-ProRule" id="PRU00473"/>
    </source>
</evidence>
<dbReference type="EMBL" id="RPDH01000001">
    <property type="protein sequence ID" value="RPE13398.1"/>
    <property type="molecule type" value="Genomic_DNA"/>
</dbReference>
<dbReference type="InterPro" id="IPR050330">
    <property type="entry name" value="Bact_OuterMem_StrucFunc"/>
</dbReference>
<dbReference type="InterPro" id="IPR006664">
    <property type="entry name" value="OMP_bac"/>
</dbReference>
<evidence type="ECO:0000313" key="8">
    <source>
        <dbReference type="Proteomes" id="UP000278351"/>
    </source>
</evidence>
<dbReference type="PRINTS" id="PR01021">
    <property type="entry name" value="OMPADOMAIN"/>
</dbReference>
<comment type="caution">
    <text evidence="7">The sequence shown here is derived from an EMBL/GenBank/DDBJ whole genome shotgun (WGS) entry which is preliminary data.</text>
</comment>
<feature type="compositionally biased region" description="Polar residues" evidence="5">
    <location>
        <begin position="501"/>
        <end position="510"/>
    </location>
</feature>
<evidence type="ECO:0000313" key="7">
    <source>
        <dbReference type="EMBL" id="RPE13398.1"/>
    </source>
</evidence>
<name>A0A3N4PZK8_9BACT</name>
<dbReference type="SUPFAM" id="SSF103088">
    <property type="entry name" value="OmpA-like"/>
    <property type="match status" value="2"/>
</dbReference>
<keyword evidence="3" id="KW-0998">Cell outer membrane</keyword>
<dbReference type="InterPro" id="IPR036737">
    <property type="entry name" value="OmpA-like_sf"/>
</dbReference>
<dbReference type="GO" id="GO:0009279">
    <property type="term" value="C:cell outer membrane"/>
    <property type="evidence" value="ECO:0007669"/>
    <property type="project" value="UniProtKB-SubCell"/>
</dbReference>
<protein>
    <recommendedName>
        <fullName evidence="6">OmpA-like domain-containing protein</fullName>
    </recommendedName>
</protein>
<keyword evidence="8" id="KW-1185">Reference proteome</keyword>
<dbReference type="Gene3D" id="3.30.1330.60">
    <property type="entry name" value="OmpA-like domain"/>
    <property type="match status" value="2"/>
</dbReference>
<feature type="domain" description="OmpA-like" evidence="6">
    <location>
        <begin position="408"/>
        <end position="524"/>
    </location>
</feature>
<dbReference type="AlphaFoldDB" id="A0A3N4PZK8"/>
<feature type="region of interest" description="Disordered" evidence="5">
    <location>
        <begin position="490"/>
        <end position="510"/>
    </location>
</feature>
<comment type="subcellular location">
    <subcellularLocation>
        <location evidence="1">Cell outer membrane</location>
    </subcellularLocation>
</comment>
<accession>A0A3N4PZK8</accession>
<gene>
    <name evidence="7" type="ORF">EGT74_07695</name>
</gene>
<evidence type="ECO:0000256" key="3">
    <source>
        <dbReference type="ARBA" id="ARBA00023237"/>
    </source>
</evidence>
<dbReference type="PANTHER" id="PTHR30329:SF21">
    <property type="entry name" value="LIPOPROTEIN YIAD-RELATED"/>
    <property type="match status" value="1"/>
</dbReference>
<evidence type="ECO:0000256" key="5">
    <source>
        <dbReference type="SAM" id="MobiDB-lite"/>
    </source>
</evidence>
<sequence length="525" mass="58887">MPVNTFVLLIALTHNKICIFLFIETASCILMNLTYRHILFFIPAWLGLCSAGAQNLVANASFEDVNICTEYKAPCTPSAWESVAPEALKLDYMYHHYKEGAGNNLLRLIHVSQNPLRNYAQTRLLCPLEKGRRYRVTLLGWQDGDVPPELDLCFDTTWLFRESAVILADVVPTLRLGPGNLVKTAGKKKVFTLQQEFVAAGHYGYVAFGTMRNATAAPQVIYNYIDSIAIEPVNGDGRLCAAAARTKDSLYNQHNRHSIPRRAFVEQESQRRRLEARYLRCITLEVKDHRIFTAAGRAEHPATAVRLDSIIKAYNPGTGMKVRITGHAFREGTFNYNKVVAETNARKIMETLIYMKGFSFEDFTVDSKGNNQPRYDTTTAEGREQNNFVELEFCMPLPEEETVSAPPPSRPDTLVVPDVLFRFNSSELNTALLKELDALVQQIPKDGVQLQLVGHTDDRGEAEYNAELSKRRALAVADYLKLKGKGGSIRHVSGEGENRPVASNNTSAGRQRNRRVEIIIYKGAE</sequence>
<evidence type="ECO:0000256" key="1">
    <source>
        <dbReference type="ARBA" id="ARBA00004442"/>
    </source>
</evidence>
<dbReference type="PROSITE" id="PS51123">
    <property type="entry name" value="OMPA_2"/>
    <property type="match status" value="1"/>
</dbReference>
<reference evidence="7 8" key="1">
    <citation type="submission" date="2018-11" db="EMBL/GenBank/DDBJ databases">
        <title>Chitinophaga lutea sp.nov., isolate from arsenic contaminated soil.</title>
        <authorList>
            <person name="Zong Y."/>
        </authorList>
    </citation>
    <scope>NUCLEOTIDE SEQUENCE [LARGE SCALE GENOMIC DNA]</scope>
    <source>
        <strain evidence="7 8">ZY74</strain>
    </source>
</reference>
<proteinExistence type="predicted"/>
<dbReference type="Pfam" id="PF00691">
    <property type="entry name" value="OmpA"/>
    <property type="match status" value="2"/>
</dbReference>